<feature type="compositionally biased region" description="Polar residues" evidence="3">
    <location>
        <begin position="84"/>
        <end position="99"/>
    </location>
</feature>
<feature type="compositionally biased region" description="Polar residues" evidence="3">
    <location>
        <begin position="1"/>
        <end position="19"/>
    </location>
</feature>
<feature type="compositionally biased region" description="Polar residues" evidence="3">
    <location>
        <begin position="148"/>
        <end position="177"/>
    </location>
</feature>
<keyword evidence="7" id="KW-1185">Reference proteome</keyword>
<dbReference type="OrthoDB" id="5340910at2759"/>
<comment type="caution">
    <text evidence="6">The sequence shown here is derived from an EMBL/GenBank/DDBJ whole genome shotgun (WGS) entry which is preliminary data.</text>
</comment>
<feature type="compositionally biased region" description="Basic and acidic residues" evidence="3">
    <location>
        <begin position="133"/>
        <end position="144"/>
    </location>
</feature>
<organism evidence="6 7">
    <name type="scientific">Cronartium quercuum f. sp. fusiforme G11</name>
    <dbReference type="NCBI Taxonomy" id="708437"/>
    <lineage>
        <taxon>Eukaryota</taxon>
        <taxon>Fungi</taxon>
        <taxon>Dikarya</taxon>
        <taxon>Basidiomycota</taxon>
        <taxon>Pucciniomycotina</taxon>
        <taxon>Pucciniomycetes</taxon>
        <taxon>Pucciniales</taxon>
        <taxon>Coleosporiaceae</taxon>
        <taxon>Cronartium</taxon>
    </lineage>
</organism>
<reference evidence="6" key="1">
    <citation type="submission" date="2013-11" db="EMBL/GenBank/DDBJ databases">
        <title>Genome sequence of the fusiform rust pathogen reveals effectors for host alternation and coevolution with pine.</title>
        <authorList>
            <consortium name="DOE Joint Genome Institute"/>
            <person name="Smith K."/>
            <person name="Pendleton A."/>
            <person name="Kubisiak T."/>
            <person name="Anderson C."/>
            <person name="Salamov A."/>
            <person name="Aerts A."/>
            <person name="Riley R."/>
            <person name="Clum A."/>
            <person name="Lindquist E."/>
            <person name="Ence D."/>
            <person name="Campbell M."/>
            <person name="Kronenberg Z."/>
            <person name="Feau N."/>
            <person name="Dhillon B."/>
            <person name="Hamelin R."/>
            <person name="Burleigh J."/>
            <person name="Smith J."/>
            <person name="Yandell M."/>
            <person name="Nelson C."/>
            <person name="Grigoriev I."/>
            <person name="Davis J."/>
        </authorList>
    </citation>
    <scope>NUCLEOTIDE SEQUENCE</scope>
    <source>
        <strain evidence="6">G11</strain>
    </source>
</reference>
<protein>
    <recommendedName>
        <fullName evidence="5">SH3 domain-containing protein</fullName>
    </recommendedName>
</protein>
<evidence type="ECO:0000256" key="4">
    <source>
        <dbReference type="SAM" id="Phobius"/>
    </source>
</evidence>
<feature type="transmembrane region" description="Helical" evidence="4">
    <location>
        <begin position="341"/>
        <end position="362"/>
    </location>
</feature>
<sequence>MNFGISTHKSPQRAPSINSHHPDMVWVHPDPQSRVLSNREKHRKRQDLTDIPSSINEGSQTPSSVIETSSGPPSTLVGDGGVESSLTHPQTISTFHPSTQSQPQVLPQVQSQQHREQHHEQVQQPMRQQKQHQQGERVRPKEAVNRSPARTVTSTPVVFTQNKASVIPQRHSSQPVNQKKKEVPHSQSKASPAAPAKWSSPIFHSAISAPAVPVAQHKAPVIPQKNPQRQVKVPQSKAQPTVSPQGGNVRLMSPPTAPEITHLATSTPVSIDQHQTGAISQNASSKPLTTPPLIPPSANNSVTELPSPLTPLVNTPSDTESFNANLANQIEDENASHKTPAVVIVTLIITCLILAAMSIVVMKRIWQKFHPSQKPVNYPGVHSRKSHTDSVLFGGRERSMQDFGQHRHSSLFHQPHPYSNKRSEHHISSSSSLSDAYHSLAANVILMNGRDYGQKDIDEDVMTAESTAPKPDYDEKKLYPTCDYDDIQPGSVFLVSRTFDPSLPDEILVSPGDRVKIDMVYDDGWCFGTNLDAELRRAAGQCTTLTKGVFPRECLQGSSPRQSLMSKDAGNSRYSNKSVPVASSAVMSNELVAHINISYRSPTEVPNPIEHSGSIPSTPRLLEIGPMSQHGLSETPYVDHSDARRATSLFQELGKALSSE</sequence>
<keyword evidence="4" id="KW-0812">Transmembrane</keyword>
<accession>A0A9P6TEL3</accession>
<dbReference type="AlphaFoldDB" id="A0A9P6TEL3"/>
<dbReference type="EMBL" id="MU167231">
    <property type="protein sequence ID" value="KAG0148974.1"/>
    <property type="molecule type" value="Genomic_DNA"/>
</dbReference>
<dbReference type="SUPFAM" id="SSF50044">
    <property type="entry name" value="SH3-domain"/>
    <property type="match status" value="1"/>
</dbReference>
<evidence type="ECO:0000256" key="1">
    <source>
        <dbReference type="ARBA" id="ARBA00022443"/>
    </source>
</evidence>
<feature type="region of interest" description="Disordered" evidence="3">
    <location>
        <begin position="224"/>
        <end position="249"/>
    </location>
</feature>
<dbReference type="InterPro" id="IPR001452">
    <property type="entry name" value="SH3_domain"/>
</dbReference>
<evidence type="ECO:0000259" key="5">
    <source>
        <dbReference type="PROSITE" id="PS50002"/>
    </source>
</evidence>
<keyword evidence="4" id="KW-1133">Transmembrane helix</keyword>
<feature type="compositionally biased region" description="Polar residues" evidence="3">
    <location>
        <begin position="274"/>
        <end position="288"/>
    </location>
</feature>
<feature type="compositionally biased region" description="Low complexity" evidence="3">
    <location>
        <begin position="100"/>
        <end position="112"/>
    </location>
</feature>
<gene>
    <name evidence="6" type="ORF">CROQUDRAFT_105324</name>
</gene>
<feature type="compositionally biased region" description="Polar residues" evidence="3">
    <location>
        <begin position="51"/>
        <end position="73"/>
    </location>
</feature>
<keyword evidence="1 2" id="KW-0728">SH3 domain</keyword>
<feature type="region of interest" description="Disordered" evidence="3">
    <location>
        <begin position="1"/>
        <end position="197"/>
    </location>
</feature>
<evidence type="ECO:0000256" key="2">
    <source>
        <dbReference type="PROSITE-ProRule" id="PRU00192"/>
    </source>
</evidence>
<feature type="region of interest" description="Disordered" evidence="3">
    <location>
        <begin position="556"/>
        <end position="575"/>
    </location>
</feature>
<feature type="compositionally biased region" description="Polar residues" evidence="3">
    <location>
        <begin position="556"/>
        <end position="565"/>
    </location>
</feature>
<feature type="compositionally biased region" description="Low complexity" evidence="3">
    <location>
        <begin position="122"/>
        <end position="132"/>
    </location>
</feature>
<keyword evidence="4" id="KW-0472">Membrane</keyword>
<feature type="domain" description="SH3" evidence="5">
    <location>
        <begin position="488"/>
        <end position="560"/>
    </location>
</feature>
<evidence type="ECO:0000256" key="3">
    <source>
        <dbReference type="SAM" id="MobiDB-lite"/>
    </source>
</evidence>
<dbReference type="Proteomes" id="UP000886653">
    <property type="component" value="Unassembled WGS sequence"/>
</dbReference>
<evidence type="ECO:0000313" key="6">
    <source>
        <dbReference type="EMBL" id="KAG0148974.1"/>
    </source>
</evidence>
<feature type="compositionally biased region" description="Low complexity" evidence="3">
    <location>
        <begin position="185"/>
        <end position="197"/>
    </location>
</feature>
<name>A0A9P6TEL3_9BASI</name>
<evidence type="ECO:0000313" key="7">
    <source>
        <dbReference type="Proteomes" id="UP000886653"/>
    </source>
</evidence>
<dbReference type="PROSITE" id="PS50002">
    <property type="entry name" value="SH3"/>
    <property type="match status" value="1"/>
</dbReference>
<feature type="compositionally biased region" description="Polar residues" evidence="3">
    <location>
        <begin position="236"/>
        <end position="246"/>
    </location>
</feature>
<dbReference type="InterPro" id="IPR036028">
    <property type="entry name" value="SH3-like_dom_sf"/>
</dbReference>
<proteinExistence type="predicted"/>
<feature type="region of interest" description="Disordered" evidence="3">
    <location>
        <begin position="274"/>
        <end position="305"/>
    </location>
</feature>